<dbReference type="Gene3D" id="1.10.10.10">
    <property type="entry name" value="Winged helix-like DNA-binding domain superfamily/Winged helix DNA-binding domain"/>
    <property type="match status" value="1"/>
</dbReference>
<accession>A0A561E7C3</accession>
<dbReference type="SMART" id="SM00421">
    <property type="entry name" value="HTH_LUXR"/>
    <property type="match status" value="1"/>
</dbReference>
<keyword evidence="3" id="KW-0804">Transcription</keyword>
<organism evidence="5 6">
    <name type="scientific">Rudaeicoccus suwonensis</name>
    <dbReference type="NCBI Taxonomy" id="657409"/>
    <lineage>
        <taxon>Bacteria</taxon>
        <taxon>Bacillati</taxon>
        <taxon>Actinomycetota</taxon>
        <taxon>Actinomycetes</taxon>
        <taxon>Micrococcales</taxon>
        <taxon>Dermacoccaceae</taxon>
        <taxon>Rudaeicoccus</taxon>
    </lineage>
</organism>
<reference evidence="5 6" key="1">
    <citation type="submission" date="2019-06" db="EMBL/GenBank/DDBJ databases">
        <title>Sequencing the genomes of 1000 actinobacteria strains.</title>
        <authorList>
            <person name="Klenk H.-P."/>
        </authorList>
    </citation>
    <scope>NUCLEOTIDE SEQUENCE [LARGE SCALE GENOMIC DNA]</scope>
    <source>
        <strain evidence="5 6">DSM 19560</strain>
    </source>
</reference>
<evidence type="ECO:0000259" key="4">
    <source>
        <dbReference type="PROSITE" id="PS50043"/>
    </source>
</evidence>
<dbReference type="SUPFAM" id="SSF46894">
    <property type="entry name" value="C-terminal effector domain of the bipartite response regulators"/>
    <property type="match status" value="1"/>
</dbReference>
<dbReference type="InterPro" id="IPR039420">
    <property type="entry name" value="WalR-like"/>
</dbReference>
<dbReference type="PANTHER" id="PTHR43214:SF24">
    <property type="entry name" value="TRANSCRIPTIONAL REGULATORY PROTEIN NARL-RELATED"/>
    <property type="match status" value="1"/>
</dbReference>
<dbReference type="Proteomes" id="UP000318297">
    <property type="component" value="Unassembled WGS sequence"/>
</dbReference>
<dbReference type="GO" id="GO:0003677">
    <property type="term" value="F:DNA binding"/>
    <property type="evidence" value="ECO:0007669"/>
    <property type="project" value="UniProtKB-KW"/>
</dbReference>
<dbReference type="PRINTS" id="PR00038">
    <property type="entry name" value="HTHLUXR"/>
</dbReference>
<dbReference type="GO" id="GO:0006355">
    <property type="term" value="P:regulation of DNA-templated transcription"/>
    <property type="evidence" value="ECO:0007669"/>
    <property type="project" value="InterPro"/>
</dbReference>
<evidence type="ECO:0000256" key="3">
    <source>
        <dbReference type="ARBA" id="ARBA00023163"/>
    </source>
</evidence>
<dbReference type="RefSeq" id="WP_145224821.1">
    <property type="nucleotide sequence ID" value="NZ_VIVQ01000001.1"/>
</dbReference>
<dbReference type="Pfam" id="PF00196">
    <property type="entry name" value="GerE"/>
    <property type="match status" value="1"/>
</dbReference>
<keyword evidence="6" id="KW-1185">Reference proteome</keyword>
<dbReference type="OrthoDB" id="3369460at2"/>
<proteinExistence type="predicted"/>
<keyword evidence="2" id="KW-0238">DNA-binding</keyword>
<dbReference type="InterPro" id="IPR000792">
    <property type="entry name" value="Tscrpt_reg_LuxR_C"/>
</dbReference>
<dbReference type="PANTHER" id="PTHR43214">
    <property type="entry name" value="TWO-COMPONENT RESPONSE REGULATOR"/>
    <property type="match status" value="1"/>
</dbReference>
<evidence type="ECO:0000256" key="1">
    <source>
        <dbReference type="ARBA" id="ARBA00023015"/>
    </source>
</evidence>
<feature type="domain" description="HTH luxR-type" evidence="4">
    <location>
        <begin position="270"/>
        <end position="335"/>
    </location>
</feature>
<keyword evidence="1" id="KW-0805">Transcription regulation</keyword>
<dbReference type="AlphaFoldDB" id="A0A561E7C3"/>
<name>A0A561E7C3_9MICO</name>
<dbReference type="PROSITE" id="PS50043">
    <property type="entry name" value="HTH_LUXR_2"/>
    <property type="match status" value="1"/>
</dbReference>
<sequence>MPKRTTVSRTTSAPVDPSDDDVAPIYLAMLQSPKVTVGTLLSQGFSQSELDAYLPELKARGLIRQIDAENWHVVSPDVALPAYAAQLEQRARLMRSTSQLMTHIYLRARSDASTGQELKIAPLVSIEESAQALQQIVATAERWAISNRTDSPLSRYLRDAPAERSATPFFNSRGELLHTRLNVDPAFLTGERMDQVMRNRQEAGDEIRLTKGLPFSGAVNDQGMALLDLEDRDGSPVGILLNPKSGSDWVLRCLEFTWRLGMPWRADLEPDTGSELLEPRDRQIVRLMAGGISDLAIARQVGVSPRTVERRVRTVMDRLNASTRFQAGVLAAKNGLI</sequence>
<evidence type="ECO:0000256" key="2">
    <source>
        <dbReference type="ARBA" id="ARBA00023125"/>
    </source>
</evidence>
<dbReference type="InterPro" id="IPR036388">
    <property type="entry name" value="WH-like_DNA-bd_sf"/>
</dbReference>
<evidence type="ECO:0000313" key="6">
    <source>
        <dbReference type="Proteomes" id="UP000318297"/>
    </source>
</evidence>
<protein>
    <submittedName>
        <fullName evidence="5">Regulatory LuxR family protein</fullName>
    </submittedName>
</protein>
<comment type="caution">
    <text evidence="5">The sequence shown here is derived from an EMBL/GenBank/DDBJ whole genome shotgun (WGS) entry which is preliminary data.</text>
</comment>
<dbReference type="CDD" id="cd06170">
    <property type="entry name" value="LuxR_C_like"/>
    <property type="match status" value="1"/>
</dbReference>
<gene>
    <name evidence="5" type="ORF">BKA23_0273</name>
</gene>
<dbReference type="EMBL" id="VIVQ01000001">
    <property type="protein sequence ID" value="TWE11504.1"/>
    <property type="molecule type" value="Genomic_DNA"/>
</dbReference>
<dbReference type="InterPro" id="IPR016032">
    <property type="entry name" value="Sig_transdc_resp-reg_C-effctor"/>
</dbReference>
<evidence type="ECO:0000313" key="5">
    <source>
        <dbReference type="EMBL" id="TWE11504.1"/>
    </source>
</evidence>